<dbReference type="InterPro" id="IPR013785">
    <property type="entry name" value="Aldolase_TIM"/>
</dbReference>
<dbReference type="EMBL" id="JACHJN010000003">
    <property type="protein sequence ID" value="MBB5955764.1"/>
    <property type="molecule type" value="Genomic_DNA"/>
</dbReference>
<evidence type="ECO:0000256" key="8">
    <source>
        <dbReference type="ARBA" id="ARBA00022676"/>
    </source>
</evidence>
<dbReference type="EC" id="2.4.2.19" evidence="5"/>
<keyword evidence="9 13" id="KW-0808">Transferase</keyword>
<dbReference type="GO" id="GO:0034213">
    <property type="term" value="P:quinolinate catabolic process"/>
    <property type="evidence" value="ECO:0007669"/>
    <property type="project" value="TreeGrafter"/>
</dbReference>
<dbReference type="PANTHER" id="PTHR32179">
    <property type="entry name" value="NICOTINATE-NUCLEOTIDE PYROPHOSPHORYLASE [CARBOXYLATING]"/>
    <property type="match status" value="1"/>
</dbReference>
<evidence type="ECO:0000256" key="10">
    <source>
        <dbReference type="ARBA" id="ARBA00033102"/>
    </source>
</evidence>
<dbReference type="InterPro" id="IPR036068">
    <property type="entry name" value="Nicotinate_pribotase-like_C"/>
</dbReference>
<evidence type="ECO:0000256" key="4">
    <source>
        <dbReference type="ARBA" id="ARBA00011218"/>
    </source>
</evidence>
<dbReference type="FunFam" id="3.20.20.70:FF:000030">
    <property type="entry name" value="Nicotinate-nucleotide pyrophosphorylase, carboxylating"/>
    <property type="match status" value="1"/>
</dbReference>
<dbReference type="FunFam" id="3.90.1170.20:FF:000001">
    <property type="entry name" value="Nicotinate-nucleotide diphosphorylase (Carboxylating)"/>
    <property type="match status" value="1"/>
</dbReference>
<dbReference type="Gene3D" id="3.90.1170.20">
    <property type="entry name" value="Quinolinate phosphoribosyl transferase, N-terminal domain"/>
    <property type="match status" value="1"/>
</dbReference>
<evidence type="ECO:0000256" key="14">
    <source>
        <dbReference type="SAM" id="MobiDB-lite"/>
    </source>
</evidence>
<dbReference type="InterPro" id="IPR027277">
    <property type="entry name" value="NadC/ModD"/>
</dbReference>
<evidence type="ECO:0000256" key="2">
    <source>
        <dbReference type="ARBA" id="ARBA00004893"/>
    </source>
</evidence>
<dbReference type="Proteomes" id="UP000547510">
    <property type="component" value="Unassembled WGS sequence"/>
</dbReference>
<evidence type="ECO:0000313" key="17">
    <source>
        <dbReference type="EMBL" id="MBB5955764.1"/>
    </source>
</evidence>
<evidence type="ECO:0000256" key="3">
    <source>
        <dbReference type="ARBA" id="ARBA00009400"/>
    </source>
</evidence>
<dbReference type="InterPro" id="IPR002638">
    <property type="entry name" value="Quinolinate_PRibosylTrfase_C"/>
</dbReference>
<dbReference type="InterPro" id="IPR022412">
    <property type="entry name" value="Quinolinate_PRibosylTrfase_N"/>
</dbReference>
<feature type="region of interest" description="Disordered" evidence="14">
    <location>
        <begin position="1"/>
        <end position="30"/>
    </location>
</feature>
<dbReference type="PIRSF" id="PIRSF006250">
    <property type="entry name" value="NadC_ModD"/>
    <property type="match status" value="1"/>
</dbReference>
<dbReference type="GO" id="GO:0005737">
    <property type="term" value="C:cytoplasm"/>
    <property type="evidence" value="ECO:0007669"/>
    <property type="project" value="TreeGrafter"/>
</dbReference>
<comment type="subunit">
    <text evidence="4">Hexamer formed by 3 homodimers.</text>
</comment>
<dbReference type="SUPFAM" id="SSF51690">
    <property type="entry name" value="Nicotinate/Quinolinate PRTase C-terminal domain-like"/>
    <property type="match status" value="1"/>
</dbReference>
<dbReference type="AlphaFoldDB" id="A0A841CHC0"/>
<dbReference type="GO" id="GO:0009435">
    <property type="term" value="P:NAD+ biosynthetic process"/>
    <property type="evidence" value="ECO:0007669"/>
    <property type="project" value="UniProtKB-UniPathway"/>
</dbReference>
<dbReference type="Pfam" id="PF01729">
    <property type="entry name" value="QRPTase_C"/>
    <property type="match status" value="1"/>
</dbReference>
<accession>A0A841CHC0</accession>
<dbReference type="Gene3D" id="3.20.20.70">
    <property type="entry name" value="Aldolase class I"/>
    <property type="match status" value="1"/>
</dbReference>
<dbReference type="CDD" id="cd01572">
    <property type="entry name" value="QPRTase"/>
    <property type="match status" value="1"/>
</dbReference>
<name>A0A841CHC0_9PSEU</name>
<dbReference type="GO" id="GO:0004514">
    <property type="term" value="F:nicotinate-nucleotide diphosphorylase (carboxylating) activity"/>
    <property type="evidence" value="ECO:0007669"/>
    <property type="project" value="UniProtKB-EC"/>
</dbReference>
<keyword evidence="8 13" id="KW-0328">Glycosyltransferase</keyword>
<dbReference type="SUPFAM" id="SSF54675">
    <property type="entry name" value="Nicotinate/Quinolinate PRTase N-terminal domain-like"/>
    <property type="match status" value="1"/>
</dbReference>
<organism evidence="17 18">
    <name type="scientific">Saccharothrix tamanrassetensis</name>
    <dbReference type="NCBI Taxonomy" id="1051531"/>
    <lineage>
        <taxon>Bacteria</taxon>
        <taxon>Bacillati</taxon>
        <taxon>Actinomycetota</taxon>
        <taxon>Actinomycetes</taxon>
        <taxon>Pseudonocardiales</taxon>
        <taxon>Pseudonocardiaceae</taxon>
        <taxon>Saccharothrix</taxon>
    </lineage>
</organism>
<dbReference type="PANTHER" id="PTHR32179:SF3">
    <property type="entry name" value="NICOTINATE-NUCLEOTIDE PYROPHOSPHORYLASE [CARBOXYLATING]"/>
    <property type="match status" value="1"/>
</dbReference>
<evidence type="ECO:0000259" key="15">
    <source>
        <dbReference type="Pfam" id="PF01729"/>
    </source>
</evidence>
<comment type="pathway">
    <text evidence="2">Cofactor biosynthesis; NAD(+) biosynthesis; nicotinate D-ribonucleotide from quinolinate: step 1/1.</text>
</comment>
<gene>
    <name evidence="17" type="ORF">FHS29_002345</name>
</gene>
<feature type="domain" description="Quinolinate phosphoribosyl transferase N-terminal" evidence="16">
    <location>
        <begin position="53"/>
        <end position="137"/>
    </location>
</feature>
<evidence type="ECO:0000259" key="16">
    <source>
        <dbReference type="Pfam" id="PF02749"/>
    </source>
</evidence>
<evidence type="ECO:0000256" key="7">
    <source>
        <dbReference type="ARBA" id="ARBA00022642"/>
    </source>
</evidence>
<evidence type="ECO:0000256" key="6">
    <source>
        <dbReference type="ARBA" id="ARBA00020990"/>
    </source>
</evidence>
<proteinExistence type="inferred from homology"/>
<comment type="similarity">
    <text evidence="3 13">Belongs to the NadC/ModD family.</text>
</comment>
<dbReference type="NCBIfam" id="TIGR00078">
    <property type="entry name" value="nadC"/>
    <property type="match status" value="1"/>
</dbReference>
<dbReference type="Pfam" id="PF02749">
    <property type="entry name" value="QRPTase_N"/>
    <property type="match status" value="1"/>
</dbReference>
<comment type="function">
    <text evidence="1">Involved in the catabolism of quinolinic acid (QA).</text>
</comment>
<protein>
    <recommendedName>
        <fullName evidence="6">Nicotinate-nucleotide pyrophosphorylase [carboxylating]</fullName>
        <ecNumber evidence="5">2.4.2.19</ecNumber>
    </recommendedName>
    <alternativeName>
        <fullName evidence="12">Probable nicotinate-nucleotide pyrophosphorylase [carboxylating]</fullName>
    </alternativeName>
    <alternativeName>
        <fullName evidence="10">Quinolinate phosphoribosyltransferase [decarboxylating]</fullName>
    </alternativeName>
</protein>
<evidence type="ECO:0000256" key="12">
    <source>
        <dbReference type="ARBA" id="ARBA00069173"/>
    </source>
</evidence>
<evidence type="ECO:0000256" key="13">
    <source>
        <dbReference type="PIRNR" id="PIRNR006250"/>
    </source>
</evidence>
<evidence type="ECO:0000256" key="9">
    <source>
        <dbReference type="ARBA" id="ARBA00022679"/>
    </source>
</evidence>
<comment type="caution">
    <text evidence="17">The sequence shown here is derived from an EMBL/GenBank/DDBJ whole genome shotgun (WGS) entry which is preliminary data.</text>
</comment>
<dbReference type="UniPathway" id="UPA00253">
    <property type="reaction ID" value="UER00331"/>
</dbReference>
<feature type="compositionally biased region" description="Basic and acidic residues" evidence="14">
    <location>
        <begin position="1"/>
        <end position="18"/>
    </location>
</feature>
<evidence type="ECO:0000256" key="1">
    <source>
        <dbReference type="ARBA" id="ARBA00003237"/>
    </source>
</evidence>
<dbReference type="InterPro" id="IPR004393">
    <property type="entry name" value="NadC"/>
</dbReference>
<sequence>MTSADPHDGPKNRPDTRPDTGVPGAGPDIGLDLDDLRRVITTALTEDLRYGADATTEATVPADAVAVAELTPRQAGVLAGIPVALAVFEEVLDFEVLARRDDGDKAVPGEPALVLRGPVRGLLTAERTALNLLCHLSGIATLTAAWVAEIAETRARVRDSRKTLPGLRLLEKYAVRCGGGVNHRLGLGDAVLIKDNHVRAAGSVTAAMAAVRTHAPHLPCEVEVDSLAQLDEAVAEGAELVLLDNFTVAECAEAVRRARGVRLEASGGLTLDVARAYAETGVDYLAVGGLTHSAPALDLGMDLR</sequence>
<comment type="catalytic activity">
    <reaction evidence="11">
        <text>nicotinate beta-D-ribonucleotide + CO2 + diphosphate = quinolinate + 5-phospho-alpha-D-ribose 1-diphosphate + 2 H(+)</text>
        <dbReference type="Rhea" id="RHEA:12733"/>
        <dbReference type="ChEBI" id="CHEBI:15378"/>
        <dbReference type="ChEBI" id="CHEBI:16526"/>
        <dbReference type="ChEBI" id="CHEBI:29959"/>
        <dbReference type="ChEBI" id="CHEBI:33019"/>
        <dbReference type="ChEBI" id="CHEBI:57502"/>
        <dbReference type="ChEBI" id="CHEBI:58017"/>
        <dbReference type="EC" id="2.4.2.19"/>
    </reaction>
</comment>
<feature type="domain" description="Quinolinate phosphoribosyl transferase C-terminal" evidence="15">
    <location>
        <begin position="139"/>
        <end position="302"/>
    </location>
</feature>
<evidence type="ECO:0000256" key="5">
    <source>
        <dbReference type="ARBA" id="ARBA00011944"/>
    </source>
</evidence>
<keyword evidence="7" id="KW-0662">Pyridine nucleotide biosynthesis</keyword>
<dbReference type="InterPro" id="IPR037128">
    <property type="entry name" value="Quinolinate_PRibosylTase_N_sf"/>
</dbReference>
<reference evidence="17 18" key="1">
    <citation type="submission" date="2020-08" db="EMBL/GenBank/DDBJ databases">
        <title>Genomic Encyclopedia of Type Strains, Phase III (KMG-III): the genomes of soil and plant-associated and newly described type strains.</title>
        <authorList>
            <person name="Whitman W."/>
        </authorList>
    </citation>
    <scope>NUCLEOTIDE SEQUENCE [LARGE SCALE GENOMIC DNA]</scope>
    <source>
        <strain evidence="17 18">CECT 8640</strain>
    </source>
</reference>
<keyword evidence="18" id="KW-1185">Reference proteome</keyword>
<evidence type="ECO:0000256" key="11">
    <source>
        <dbReference type="ARBA" id="ARBA00047445"/>
    </source>
</evidence>
<evidence type="ECO:0000313" key="18">
    <source>
        <dbReference type="Proteomes" id="UP000547510"/>
    </source>
</evidence>